<feature type="coiled-coil region" evidence="1">
    <location>
        <begin position="28"/>
        <end position="55"/>
    </location>
</feature>
<organism evidence="2 3">
    <name type="scientific">Fusarium culmorum</name>
    <dbReference type="NCBI Taxonomy" id="5516"/>
    <lineage>
        <taxon>Eukaryota</taxon>
        <taxon>Fungi</taxon>
        <taxon>Dikarya</taxon>
        <taxon>Ascomycota</taxon>
        <taxon>Pezizomycotina</taxon>
        <taxon>Sordariomycetes</taxon>
        <taxon>Hypocreomycetidae</taxon>
        <taxon>Hypocreales</taxon>
        <taxon>Nectriaceae</taxon>
        <taxon>Fusarium</taxon>
    </lineage>
</organism>
<accession>A0A2T4GY88</accession>
<evidence type="ECO:0000256" key="1">
    <source>
        <dbReference type="SAM" id="Coils"/>
    </source>
</evidence>
<dbReference type="AlphaFoldDB" id="A0A2T4GY88"/>
<dbReference type="Proteomes" id="UP000241587">
    <property type="component" value="Unassembled WGS sequence"/>
</dbReference>
<keyword evidence="1" id="KW-0175">Coiled coil</keyword>
<proteinExistence type="predicted"/>
<gene>
    <name evidence="2" type="ORF">FCULG_00012450</name>
</gene>
<comment type="caution">
    <text evidence="2">The sequence shown here is derived from an EMBL/GenBank/DDBJ whole genome shotgun (WGS) entry which is preliminary data.</text>
</comment>
<dbReference type="EMBL" id="PVEM01000005">
    <property type="protein sequence ID" value="PTD08491.1"/>
    <property type="molecule type" value="Genomic_DNA"/>
</dbReference>
<sequence>MENVSKDIFENEIVGHIHSVSNLYQTNSAKRENAINQIQAAKQSLEENQAVITKNRKIIAVLEEESQGDVLAQEYLDKRKGLLKEHELVHRSFQHELTSAQTILEEIDLQHPTLERKLGELVEDEARLRKKKKSLSSAIKKWEFQTDLMEADGGWAKAMGRWSAGA</sequence>
<keyword evidence="3" id="KW-1185">Reference proteome</keyword>
<reference evidence="2 3" key="1">
    <citation type="submission" date="2018-02" db="EMBL/GenBank/DDBJ databases">
        <title>Fusarium culmorum secondary metabolites in fungal-bacterial-plant interactions.</title>
        <authorList>
            <person name="Schmidt R."/>
        </authorList>
    </citation>
    <scope>NUCLEOTIDE SEQUENCE [LARGE SCALE GENOMIC DNA]</scope>
    <source>
        <strain evidence="2 3">PV</strain>
    </source>
</reference>
<protein>
    <submittedName>
        <fullName evidence="2">Uncharacterized protein</fullName>
    </submittedName>
</protein>
<name>A0A2T4GY88_FUSCU</name>
<evidence type="ECO:0000313" key="3">
    <source>
        <dbReference type="Proteomes" id="UP000241587"/>
    </source>
</evidence>
<evidence type="ECO:0000313" key="2">
    <source>
        <dbReference type="EMBL" id="PTD08491.1"/>
    </source>
</evidence>
<dbReference type="OMA" id="GWAKAMG"/>